<keyword evidence="2" id="KW-0812">Transmembrane</keyword>
<evidence type="ECO:0008006" key="5">
    <source>
        <dbReference type="Google" id="ProtNLM"/>
    </source>
</evidence>
<dbReference type="SUPFAM" id="SSF63817">
    <property type="entry name" value="Sortase"/>
    <property type="match status" value="1"/>
</dbReference>
<dbReference type="InterPro" id="IPR005754">
    <property type="entry name" value="Sortase"/>
</dbReference>
<dbReference type="Gene3D" id="2.40.260.10">
    <property type="entry name" value="Sortase"/>
    <property type="match status" value="1"/>
</dbReference>
<accession>A0A1F6CNM5</accession>
<evidence type="ECO:0000313" key="4">
    <source>
        <dbReference type="Proteomes" id="UP000178370"/>
    </source>
</evidence>
<dbReference type="CDD" id="cd05829">
    <property type="entry name" value="Sortase_F"/>
    <property type="match status" value="1"/>
</dbReference>
<gene>
    <name evidence="3" type="ORF">A2763_02260</name>
</gene>
<feature type="transmembrane region" description="Helical" evidence="2">
    <location>
        <begin position="12"/>
        <end position="33"/>
    </location>
</feature>
<dbReference type="Proteomes" id="UP000178370">
    <property type="component" value="Unassembled WGS sequence"/>
</dbReference>
<evidence type="ECO:0000256" key="2">
    <source>
        <dbReference type="SAM" id="Phobius"/>
    </source>
</evidence>
<organism evidence="3 4">
    <name type="scientific">Candidatus Kaiserbacteria bacterium RIFCSPHIGHO2_01_FULL_54_36</name>
    <dbReference type="NCBI Taxonomy" id="1798482"/>
    <lineage>
        <taxon>Bacteria</taxon>
        <taxon>Candidatus Kaiseribacteriota</taxon>
    </lineage>
</organism>
<protein>
    <recommendedName>
        <fullName evidence="5">Sortase</fullName>
    </recommendedName>
</protein>
<name>A0A1F6CNM5_9BACT</name>
<keyword evidence="1" id="KW-0378">Hydrolase</keyword>
<reference evidence="3 4" key="1">
    <citation type="journal article" date="2016" name="Nat. Commun.">
        <title>Thousands of microbial genomes shed light on interconnected biogeochemical processes in an aquifer system.</title>
        <authorList>
            <person name="Anantharaman K."/>
            <person name="Brown C.T."/>
            <person name="Hug L.A."/>
            <person name="Sharon I."/>
            <person name="Castelle C.J."/>
            <person name="Probst A.J."/>
            <person name="Thomas B.C."/>
            <person name="Singh A."/>
            <person name="Wilkins M.J."/>
            <person name="Karaoz U."/>
            <person name="Brodie E.L."/>
            <person name="Williams K.H."/>
            <person name="Hubbard S.S."/>
            <person name="Banfield J.F."/>
        </authorList>
    </citation>
    <scope>NUCLEOTIDE SEQUENCE [LARGE SCALE GENOMIC DNA]</scope>
</reference>
<dbReference type="EMBL" id="MFKV01000007">
    <property type="protein sequence ID" value="OGG50725.1"/>
    <property type="molecule type" value="Genomic_DNA"/>
</dbReference>
<evidence type="ECO:0000256" key="1">
    <source>
        <dbReference type="ARBA" id="ARBA00022801"/>
    </source>
</evidence>
<dbReference type="AlphaFoldDB" id="A0A1F6CNM5"/>
<proteinExistence type="predicted"/>
<dbReference type="Pfam" id="PF04203">
    <property type="entry name" value="Sortase"/>
    <property type="match status" value="1"/>
</dbReference>
<dbReference type="InterPro" id="IPR042001">
    <property type="entry name" value="Sortase_F"/>
</dbReference>
<sequence length="205" mass="22735">MATFHRLDRRLVLNIYLTIVGILFVAIAAWFLYGDTFGRQESFIGVATTTQTVISTASHPIQLVIPAAGVDAEVEEVGVTSSGAMATAKKIKNVGWYKYGVVPGQMGSAVIDGHVDDWVGLAGVFRNLKDLKVGDDVYVDAENGERLHFVVTDIRIYPYKSVPVEKIFISNDVPRLNLITCTGAWIRSEKTYDHRLVVYTELRNK</sequence>
<dbReference type="GO" id="GO:0016787">
    <property type="term" value="F:hydrolase activity"/>
    <property type="evidence" value="ECO:0007669"/>
    <property type="project" value="UniProtKB-KW"/>
</dbReference>
<evidence type="ECO:0000313" key="3">
    <source>
        <dbReference type="EMBL" id="OGG50725.1"/>
    </source>
</evidence>
<dbReference type="STRING" id="1798482.A2763_02260"/>
<keyword evidence="2" id="KW-0472">Membrane</keyword>
<dbReference type="InterPro" id="IPR023365">
    <property type="entry name" value="Sortase_dom-sf"/>
</dbReference>
<comment type="caution">
    <text evidence="3">The sequence shown here is derived from an EMBL/GenBank/DDBJ whole genome shotgun (WGS) entry which is preliminary data.</text>
</comment>
<keyword evidence="2" id="KW-1133">Transmembrane helix</keyword>